<dbReference type="PANTHER" id="PTHR43537">
    <property type="entry name" value="TRANSCRIPTIONAL REGULATOR, GNTR FAMILY"/>
    <property type="match status" value="1"/>
</dbReference>
<dbReference type="SUPFAM" id="SSF48008">
    <property type="entry name" value="GntR ligand-binding domain-like"/>
    <property type="match status" value="1"/>
</dbReference>
<dbReference type="SUPFAM" id="SSF46785">
    <property type="entry name" value="Winged helix' DNA-binding domain"/>
    <property type="match status" value="1"/>
</dbReference>
<dbReference type="SMART" id="SM00895">
    <property type="entry name" value="FCD"/>
    <property type="match status" value="1"/>
</dbReference>
<dbReference type="InterPro" id="IPR036390">
    <property type="entry name" value="WH_DNA-bd_sf"/>
</dbReference>
<evidence type="ECO:0000256" key="3">
    <source>
        <dbReference type="ARBA" id="ARBA00023163"/>
    </source>
</evidence>
<dbReference type="Gene3D" id="1.10.10.10">
    <property type="entry name" value="Winged helix-like DNA-binding domain superfamily/Winged helix DNA-binding domain"/>
    <property type="match status" value="1"/>
</dbReference>
<keyword evidence="1" id="KW-0805">Transcription regulation</keyword>
<organism evidence="5 6">
    <name type="scientific">Actinospica acidithermotolerans</name>
    <dbReference type="NCBI Taxonomy" id="2828514"/>
    <lineage>
        <taxon>Bacteria</taxon>
        <taxon>Bacillati</taxon>
        <taxon>Actinomycetota</taxon>
        <taxon>Actinomycetes</taxon>
        <taxon>Catenulisporales</taxon>
        <taxon>Actinospicaceae</taxon>
        <taxon>Actinospica</taxon>
    </lineage>
</organism>
<evidence type="ECO:0000256" key="1">
    <source>
        <dbReference type="ARBA" id="ARBA00023015"/>
    </source>
</evidence>
<dbReference type="Pfam" id="PF00392">
    <property type="entry name" value="GntR"/>
    <property type="match status" value="1"/>
</dbReference>
<accession>A0A941IJQ4</accession>
<comment type="caution">
    <text evidence="5">The sequence shown here is derived from an EMBL/GenBank/DDBJ whole genome shotgun (WGS) entry which is preliminary data.</text>
</comment>
<dbReference type="InterPro" id="IPR000524">
    <property type="entry name" value="Tscrpt_reg_HTH_GntR"/>
</dbReference>
<dbReference type="Gene3D" id="1.20.120.530">
    <property type="entry name" value="GntR ligand-binding domain-like"/>
    <property type="match status" value="1"/>
</dbReference>
<dbReference type="InterPro" id="IPR036388">
    <property type="entry name" value="WH-like_DNA-bd_sf"/>
</dbReference>
<keyword evidence="2" id="KW-0238">DNA-binding</keyword>
<dbReference type="CDD" id="cd07377">
    <property type="entry name" value="WHTH_GntR"/>
    <property type="match status" value="1"/>
</dbReference>
<dbReference type="SMART" id="SM00345">
    <property type="entry name" value="HTH_GNTR"/>
    <property type="match status" value="1"/>
</dbReference>
<dbReference type="Proteomes" id="UP000676325">
    <property type="component" value="Unassembled WGS sequence"/>
</dbReference>
<dbReference type="InterPro" id="IPR008920">
    <property type="entry name" value="TF_FadR/GntR_C"/>
</dbReference>
<evidence type="ECO:0000259" key="4">
    <source>
        <dbReference type="PROSITE" id="PS50949"/>
    </source>
</evidence>
<keyword evidence="6" id="KW-1185">Reference proteome</keyword>
<sequence length="218" mass="23519">MGNPTSGQEATDHVAKILREAIRAGEMAPGHRLVEFDLADRYGVTRAAVRGALLDLTGEGLVERIANRGARVRVIPLEEAVQIVECRAALEGLCAARAAEHVQDADRELLRAIGAGMREAVGSGDVMSYSKLNQQLHAHILRLSGQKVAAGLLERLNAQIVRHQFRLSLRPGRPQTSLPEHLALIEAVCSGDAPAAERAAREHLASVAEALRRSTEEK</sequence>
<gene>
    <name evidence="5" type="ORF">KDK95_13555</name>
</gene>
<protein>
    <submittedName>
        <fullName evidence="5">GntR family transcriptional regulator</fullName>
    </submittedName>
</protein>
<evidence type="ECO:0000313" key="5">
    <source>
        <dbReference type="EMBL" id="MBR7827338.1"/>
    </source>
</evidence>
<name>A0A941IJQ4_9ACTN</name>
<proteinExistence type="predicted"/>
<dbReference type="GO" id="GO:0003677">
    <property type="term" value="F:DNA binding"/>
    <property type="evidence" value="ECO:0007669"/>
    <property type="project" value="UniProtKB-KW"/>
</dbReference>
<evidence type="ECO:0000256" key="2">
    <source>
        <dbReference type="ARBA" id="ARBA00023125"/>
    </source>
</evidence>
<reference evidence="5" key="1">
    <citation type="submission" date="2021-04" db="EMBL/GenBank/DDBJ databases">
        <title>Genome based classification of Actinospica acidithermotolerans sp. nov., an actinobacterium isolated from an Indonesian hot spring.</title>
        <authorList>
            <person name="Kusuma A.B."/>
            <person name="Putra K.E."/>
            <person name="Nafisah S."/>
            <person name="Loh J."/>
            <person name="Nouioui I."/>
            <person name="Goodfellow M."/>
        </authorList>
    </citation>
    <scope>NUCLEOTIDE SEQUENCE</scope>
    <source>
        <strain evidence="5">MGRD01-02</strain>
    </source>
</reference>
<dbReference type="PROSITE" id="PS50949">
    <property type="entry name" value="HTH_GNTR"/>
    <property type="match status" value="1"/>
</dbReference>
<dbReference type="RefSeq" id="WP_212518483.1">
    <property type="nucleotide sequence ID" value="NZ_JAGSOH010000032.1"/>
</dbReference>
<dbReference type="Pfam" id="PF07729">
    <property type="entry name" value="FCD"/>
    <property type="match status" value="1"/>
</dbReference>
<dbReference type="PANTHER" id="PTHR43537:SF24">
    <property type="entry name" value="GLUCONATE OPERON TRANSCRIPTIONAL REPRESSOR"/>
    <property type="match status" value="1"/>
</dbReference>
<dbReference type="EMBL" id="JAGSOH010000032">
    <property type="protein sequence ID" value="MBR7827338.1"/>
    <property type="molecule type" value="Genomic_DNA"/>
</dbReference>
<dbReference type="AlphaFoldDB" id="A0A941IJQ4"/>
<feature type="domain" description="HTH gntR-type" evidence="4">
    <location>
        <begin position="8"/>
        <end position="75"/>
    </location>
</feature>
<evidence type="ECO:0000313" key="6">
    <source>
        <dbReference type="Proteomes" id="UP000676325"/>
    </source>
</evidence>
<keyword evidence="3" id="KW-0804">Transcription</keyword>
<dbReference type="GO" id="GO:0003700">
    <property type="term" value="F:DNA-binding transcription factor activity"/>
    <property type="evidence" value="ECO:0007669"/>
    <property type="project" value="InterPro"/>
</dbReference>
<dbReference type="InterPro" id="IPR011711">
    <property type="entry name" value="GntR_C"/>
</dbReference>